<keyword evidence="3" id="KW-0813">Transport</keyword>
<dbReference type="GO" id="GO:0043190">
    <property type="term" value="C:ATP-binding cassette (ABC) transporter complex"/>
    <property type="evidence" value="ECO:0007669"/>
    <property type="project" value="TreeGrafter"/>
</dbReference>
<dbReference type="GO" id="GO:0016887">
    <property type="term" value="F:ATP hydrolysis activity"/>
    <property type="evidence" value="ECO:0007669"/>
    <property type="project" value="InterPro"/>
</dbReference>
<dbReference type="InterPro" id="IPR015856">
    <property type="entry name" value="ABC_transpr_CbiO/EcfA_su"/>
</dbReference>
<dbReference type="SUPFAM" id="SSF52540">
    <property type="entry name" value="P-loop containing nucleoside triphosphate hydrolases"/>
    <property type="match status" value="2"/>
</dbReference>
<sequence length="636" mass="69584">MTARAAAAATTAPIIEMNDVCFQYPGAEGMALHDIKLAIQPGEFIAIAGTNGSGKSTLCKCLNGLIPNYYVGDLSGSIRVAGMDAANETVSSLSRKVTYVFQDFENQLVRPTVYDEACFAPLNYGYADYRQRGERALAMLGLEPLRDQWIWQLSGGQKHMTALAGALALDPDVIIVDEPVAQLDPYHAKLIYDKLAMLNKQYGKTIIVIEHHTEFIADYCDKVVLMDSGTIRWIKPVQEALSRVDELAALNILPPQVTLAVRNWEARSGKAAATAADSLYPITLAEAAVYFQKDTEAVAGAKKANQLQAAFPSARQAGFIAKQESQALSHSANSSSVPAKAADAAAPQELIRFEHVSYGYKTITRALHPVIRDLNLSIYEGDRIALVGNNGAGKSTLLKLISGIRRPNKGELTVCGRLTKRHSPEQLSEFVSFIYQHPEEMFIEDSVRKDVEFFPKARNKAGFSAFTDEVLERLRLTELQDRDGRLLSGGQQRRATLAIGLAMRPTVMLLDEPTASLDASSRREMTAMLAELEDQVKATLIATHDMQLVAEWANRVIVMHNGQVLLDTDTRSLFRELHVLEQAGLIPPQIVLLSDRLGLEPPCLSVDELLCRLAGAASADAAEQLPREESITSGSH</sequence>
<dbReference type="GO" id="GO:0042626">
    <property type="term" value="F:ATPase-coupled transmembrane transporter activity"/>
    <property type="evidence" value="ECO:0007669"/>
    <property type="project" value="TreeGrafter"/>
</dbReference>
<dbReference type="InterPro" id="IPR027417">
    <property type="entry name" value="P-loop_NTPase"/>
</dbReference>
<dbReference type="PANTHER" id="PTHR43553">
    <property type="entry name" value="HEAVY METAL TRANSPORTER"/>
    <property type="match status" value="1"/>
</dbReference>
<dbReference type="InterPro" id="IPR003593">
    <property type="entry name" value="AAA+_ATPase"/>
</dbReference>
<feature type="domain" description="ABC transporter" evidence="9">
    <location>
        <begin position="15"/>
        <end position="253"/>
    </location>
</feature>
<protein>
    <submittedName>
        <fullName evidence="10">Cobalt ABC transporter ATP-binding protein</fullName>
    </submittedName>
</protein>
<comment type="similarity">
    <text evidence="2">Belongs to the ABC transporter superfamily.</text>
</comment>
<dbReference type="EMBL" id="CP016808">
    <property type="protein sequence ID" value="ANY70532.1"/>
    <property type="molecule type" value="Genomic_DNA"/>
</dbReference>
<keyword evidence="6 10" id="KW-0067">ATP-binding</keyword>
<evidence type="ECO:0000256" key="8">
    <source>
        <dbReference type="ARBA" id="ARBA00023136"/>
    </source>
</evidence>
<keyword evidence="5" id="KW-0547">Nucleotide-binding</keyword>
<proteinExistence type="inferred from homology"/>
<feature type="domain" description="ABC transporter" evidence="9">
    <location>
        <begin position="351"/>
        <end position="586"/>
    </location>
</feature>
<keyword evidence="8" id="KW-0472">Membrane</keyword>
<dbReference type="CDD" id="cd03225">
    <property type="entry name" value="ABC_cobalt_CbiO_domain1"/>
    <property type="match status" value="2"/>
</dbReference>
<organism evidence="10">
    <name type="scientific">Paenibacillus sp. BIHB 4019</name>
    <dbReference type="NCBI Taxonomy" id="1870819"/>
    <lineage>
        <taxon>Bacteria</taxon>
        <taxon>Bacillati</taxon>
        <taxon>Bacillota</taxon>
        <taxon>Bacilli</taxon>
        <taxon>Bacillales</taxon>
        <taxon>Paenibacillaceae</taxon>
        <taxon>Paenibacillus</taxon>
    </lineage>
</organism>
<keyword evidence="4" id="KW-1003">Cell membrane</keyword>
<evidence type="ECO:0000256" key="2">
    <source>
        <dbReference type="ARBA" id="ARBA00005417"/>
    </source>
</evidence>
<accession>A0A1B2DS43</accession>
<gene>
    <name evidence="10" type="ORF">BBD42_03140</name>
</gene>
<dbReference type="PROSITE" id="PS50893">
    <property type="entry name" value="ABC_TRANSPORTER_2"/>
    <property type="match status" value="2"/>
</dbReference>
<dbReference type="GO" id="GO:0005524">
    <property type="term" value="F:ATP binding"/>
    <property type="evidence" value="ECO:0007669"/>
    <property type="project" value="UniProtKB-KW"/>
</dbReference>
<comment type="subcellular location">
    <subcellularLocation>
        <location evidence="1">Cell membrane</location>
        <topology evidence="1">Peripheral membrane protein</topology>
    </subcellularLocation>
</comment>
<evidence type="ECO:0000256" key="3">
    <source>
        <dbReference type="ARBA" id="ARBA00022448"/>
    </source>
</evidence>
<dbReference type="InterPro" id="IPR003439">
    <property type="entry name" value="ABC_transporter-like_ATP-bd"/>
</dbReference>
<evidence type="ECO:0000256" key="7">
    <source>
        <dbReference type="ARBA" id="ARBA00022967"/>
    </source>
</evidence>
<evidence type="ECO:0000313" key="10">
    <source>
        <dbReference type="EMBL" id="ANY70532.1"/>
    </source>
</evidence>
<reference evidence="10" key="1">
    <citation type="submission" date="2016-08" db="EMBL/GenBank/DDBJ databases">
        <title>Complete Genome Seqeunce of Paenibacillus sp. BIHB 4019 from tea rhizoplane.</title>
        <authorList>
            <person name="Thakur R."/>
            <person name="Swarnkar M.K."/>
            <person name="Gulati A."/>
        </authorList>
    </citation>
    <scope>NUCLEOTIDE SEQUENCE [LARGE SCALE GENOMIC DNA]</scope>
    <source>
        <strain evidence="10">BIHB4019</strain>
    </source>
</reference>
<evidence type="ECO:0000256" key="6">
    <source>
        <dbReference type="ARBA" id="ARBA00022840"/>
    </source>
</evidence>
<dbReference type="SMART" id="SM00382">
    <property type="entry name" value="AAA"/>
    <property type="match status" value="2"/>
</dbReference>
<dbReference type="PROSITE" id="PS00211">
    <property type="entry name" value="ABC_TRANSPORTER_1"/>
    <property type="match status" value="1"/>
</dbReference>
<dbReference type="Pfam" id="PF00005">
    <property type="entry name" value="ABC_tran"/>
    <property type="match status" value="2"/>
</dbReference>
<evidence type="ECO:0000259" key="9">
    <source>
        <dbReference type="PROSITE" id="PS50893"/>
    </source>
</evidence>
<evidence type="ECO:0000256" key="5">
    <source>
        <dbReference type="ARBA" id="ARBA00022741"/>
    </source>
</evidence>
<evidence type="ECO:0000256" key="1">
    <source>
        <dbReference type="ARBA" id="ARBA00004202"/>
    </source>
</evidence>
<dbReference type="InterPro" id="IPR050095">
    <property type="entry name" value="ECF_ABC_transporter_ATP-bd"/>
</dbReference>
<keyword evidence="7" id="KW-1278">Translocase</keyword>
<name>A0A1B2DS43_9BACL</name>
<dbReference type="Gene3D" id="3.40.50.300">
    <property type="entry name" value="P-loop containing nucleotide triphosphate hydrolases"/>
    <property type="match status" value="2"/>
</dbReference>
<dbReference type="InterPro" id="IPR017871">
    <property type="entry name" value="ABC_transporter-like_CS"/>
</dbReference>
<dbReference type="AlphaFoldDB" id="A0A1B2DS43"/>
<evidence type="ECO:0000256" key="4">
    <source>
        <dbReference type="ARBA" id="ARBA00022475"/>
    </source>
</evidence>